<organism evidence="2">
    <name type="scientific">Caldithrix abyssi</name>
    <dbReference type="NCBI Taxonomy" id="187145"/>
    <lineage>
        <taxon>Bacteria</taxon>
        <taxon>Pseudomonadati</taxon>
        <taxon>Calditrichota</taxon>
        <taxon>Calditrichia</taxon>
        <taxon>Calditrichales</taxon>
        <taxon>Calditrichaceae</taxon>
        <taxon>Caldithrix</taxon>
    </lineage>
</organism>
<accession>A0A7V4U1X2</accession>
<proteinExistence type="predicted"/>
<reference evidence="2" key="1">
    <citation type="journal article" date="2020" name="mSystems">
        <title>Genome- and Community-Level Interaction Insights into Carbon Utilization and Element Cycling Functions of Hydrothermarchaeota in Hydrothermal Sediment.</title>
        <authorList>
            <person name="Zhou Z."/>
            <person name="Liu Y."/>
            <person name="Xu W."/>
            <person name="Pan J."/>
            <person name="Luo Z.H."/>
            <person name="Li M."/>
        </authorList>
    </citation>
    <scope>NUCLEOTIDE SEQUENCE [LARGE SCALE GENOMIC DNA]</scope>
    <source>
        <strain evidence="2">HyVt-577</strain>
    </source>
</reference>
<dbReference type="InterPro" id="IPR036116">
    <property type="entry name" value="FN3_sf"/>
</dbReference>
<evidence type="ECO:0000256" key="1">
    <source>
        <dbReference type="SAM" id="MobiDB-lite"/>
    </source>
</evidence>
<dbReference type="Gene3D" id="2.60.40.10">
    <property type="entry name" value="Immunoglobulins"/>
    <property type="match status" value="1"/>
</dbReference>
<dbReference type="SUPFAM" id="SSF49265">
    <property type="entry name" value="Fibronectin type III"/>
    <property type="match status" value="1"/>
</dbReference>
<dbReference type="AlphaFoldDB" id="A0A7V4U1X2"/>
<feature type="region of interest" description="Disordered" evidence="1">
    <location>
        <begin position="307"/>
        <end position="329"/>
    </location>
</feature>
<evidence type="ECO:0000313" key="2">
    <source>
        <dbReference type="EMBL" id="HGY56561.1"/>
    </source>
</evidence>
<protein>
    <submittedName>
        <fullName evidence="2">Fibronectin</fullName>
    </submittedName>
</protein>
<sequence length="704" mass="79319">MIVKTKITRRVWFVVMLLFGMMRLLFAGETQWMAIGDLHSWYHSAGCEIEVGRTYQVSDQQDGLRWPAQFRYQDSEAAKALWIGCKNFDDPVAGKVYNYKVVHVGPRVLDESNEFMTEKFILKGRFDHPRVYVDGLPASKLDFMEVVNELDDNLPAERVLVNVVRTSLGLTMYRTIYAFSTSQNSNYFIYDYVFKNTGIIDSKGTSYPQTLEDLIIHFQYRYAPSREGGPYGYNWLPQSTSWGHNTMNDVIYTHPETGEPFRALISWHGKHSKWSGPGDNIGGPNYLGDGRLGAAQFVGVVTIHADKSPNDATDDPAQPFTTQEVGSDDPWTYNNSQYNASAMATEYQEVMSAGRPALSHAARVGDGAADLYGGTPGGYSTAHGFGPYTLNPGDSIHIVLAEGVSGLDRQSCYDIGARWLENAGNFPLPQGGTTNDRNEYKNAWVMTGRDSLIKTFENAVANWKSNLDIPSPPPPPEQFEVNSGGDRIFLKWADNSDGWVGDHGNKFNGYRVYRAIHQPDTTYQMIFECGPGTENPQVVYEYEDKSAQRGFNYYYYVVAYDDGTTPLGTLESGKFYTMTNEPAFLQRPPGRKLDEIRIVPNPYNVRARDWQFGISAPDRILFVNLPPFCEIKIYTERGDLIKTIQHEDGSGDESWNSVTEARQVIVSGIYIVYFEVTRDYIDENTGEVIFKKGDSVFKKLAVVR</sequence>
<dbReference type="Proteomes" id="UP000885779">
    <property type="component" value="Unassembled WGS sequence"/>
</dbReference>
<dbReference type="InterPro" id="IPR013783">
    <property type="entry name" value="Ig-like_fold"/>
</dbReference>
<gene>
    <name evidence="2" type="ORF">ENK44_12705</name>
</gene>
<comment type="caution">
    <text evidence="2">The sequence shown here is derived from an EMBL/GenBank/DDBJ whole genome shotgun (WGS) entry which is preliminary data.</text>
</comment>
<name>A0A7V4U1X2_CALAY</name>
<dbReference type="EMBL" id="DRQG01000115">
    <property type="protein sequence ID" value="HGY56561.1"/>
    <property type="molecule type" value="Genomic_DNA"/>
</dbReference>